<dbReference type="OrthoDB" id="9779080at2"/>
<accession>A0A1M6HZH6</accession>
<keyword evidence="1" id="KW-0812">Transmembrane</keyword>
<feature type="transmembrane region" description="Helical" evidence="1">
    <location>
        <begin position="21"/>
        <end position="41"/>
    </location>
</feature>
<dbReference type="EMBL" id="FQZL01000015">
    <property type="protein sequence ID" value="SHJ27570.1"/>
    <property type="molecule type" value="Genomic_DNA"/>
</dbReference>
<feature type="transmembrane region" description="Helical" evidence="1">
    <location>
        <begin position="93"/>
        <end position="117"/>
    </location>
</feature>
<feature type="transmembrane region" description="Helical" evidence="1">
    <location>
        <begin position="61"/>
        <end position="81"/>
    </location>
</feature>
<keyword evidence="4" id="KW-1185">Reference proteome</keyword>
<feature type="domain" description="Nucleoside transporter/FeoB GTPase Gate" evidence="2">
    <location>
        <begin position="18"/>
        <end position="109"/>
    </location>
</feature>
<dbReference type="InterPro" id="IPR011642">
    <property type="entry name" value="Gate_dom"/>
</dbReference>
<name>A0A1M6HZH6_9FIRM</name>
<dbReference type="Pfam" id="PF07670">
    <property type="entry name" value="Gate"/>
    <property type="match status" value="1"/>
</dbReference>
<evidence type="ECO:0000313" key="4">
    <source>
        <dbReference type="Proteomes" id="UP000184052"/>
    </source>
</evidence>
<gene>
    <name evidence="3" type="ORF">SAMN02745751_02145</name>
</gene>
<evidence type="ECO:0000256" key="1">
    <source>
        <dbReference type="SAM" id="Phobius"/>
    </source>
</evidence>
<keyword evidence="1" id="KW-1133">Transmembrane helix</keyword>
<keyword evidence="1" id="KW-0472">Membrane</keyword>
<evidence type="ECO:0000313" key="3">
    <source>
        <dbReference type="EMBL" id="SHJ27570.1"/>
    </source>
</evidence>
<dbReference type="RefSeq" id="WP_073049580.1">
    <property type="nucleotide sequence ID" value="NZ_FQZL01000015.1"/>
</dbReference>
<dbReference type="Proteomes" id="UP000184052">
    <property type="component" value="Unassembled WGS sequence"/>
</dbReference>
<reference evidence="3 4" key="1">
    <citation type="submission" date="2016-11" db="EMBL/GenBank/DDBJ databases">
        <authorList>
            <person name="Jaros S."/>
            <person name="Januszkiewicz K."/>
            <person name="Wedrychowicz H."/>
        </authorList>
    </citation>
    <scope>NUCLEOTIDE SEQUENCE [LARGE SCALE GENOMIC DNA]</scope>
    <source>
        <strain evidence="3 4">DSM 17477</strain>
    </source>
</reference>
<dbReference type="AlphaFoldDB" id="A0A1M6HZH6"/>
<evidence type="ECO:0000259" key="2">
    <source>
        <dbReference type="Pfam" id="PF07670"/>
    </source>
</evidence>
<organism evidence="3 4">
    <name type="scientific">Dethiosulfatibacter aminovorans DSM 17477</name>
    <dbReference type="NCBI Taxonomy" id="1121476"/>
    <lineage>
        <taxon>Bacteria</taxon>
        <taxon>Bacillati</taxon>
        <taxon>Bacillota</taxon>
        <taxon>Tissierellia</taxon>
        <taxon>Dethiosulfatibacter</taxon>
    </lineage>
</organism>
<protein>
    <submittedName>
        <fullName evidence="3">Nucleoside recognition</fullName>
    </submittedName>
</protein>
<sequence>MEILTVLLTAVKNGIFSVLNLAKIIVPLMLAIEILKDLKILEKFSKFMSPLTKFLRIKEDASLPLIIGSILGLFFGAGVLFQSVQDGDLDKRSLVIISVFLALCHAVIEDTVIFVPIGASLPLVLSIRIVTAFIIAFAASRLIKEL</sequence>
<dbReference type="STRING" id="1121476.SAMN02745751_02145"/>
<feature type="transmembrane region" description="Helical" evidence="1">
    <location>
        <begin position="123"/>
        <end position="143"/>
    </location>
</feature>
<proteinExistence type="predicted"/>